<keyword evidence="3" id="KW-0813">Transport</keyword>
<dbReference type="InterPro" id="IPR036291">
    <property type="entry name" value="NAD(P)-bd_dom_sf"/>
</dbReference>
<dbReference type="AlphaFoldDB" id="A0A2Z4RCS1"/>
<evidence type="ECO:0000259" key="14">
    <source>
        <dbReference type="PROSITE" id="PS51201"/>
    </source>
</evidence>
<dbReference type="InterPro" id="IPR004771">
    <property type="entry name" value="K/H_exchanger"/>
</dbReference>
<keyword evidence="7" id="KW-0633">Potassium transport</keyword>
<dbReference type="Gene3D" id="1.20.1530.20">
    <property type="match status" value="1"/>
</dbReference>
<evidence type="ECO:0000313" key="15">
    <source>
        <dbReference type="EMBL" id="AWY38629.1"/>
    </source>
</evidence>
<evidence type="ECO:0000256" key="4">
    <source>
        <dbReference type="ARBA" id="ARBA00022449"/>
    </source>
</evidence>
<dbReference type="GO" id="GO:0005886">
    <property type="term" value="C:plasma membrane"/>
    <property type="evidence" value="ECO:0007669"/>
    <property type="project" value="UniProtKB-SubCell"/>
</dbReference>
<dbReference type="PANTHER" id="PTHR46157">
    <property type="entry name" value="K(+) EFFLUX ANTIPORTER 3, CHLOROPLASTIC"/>
    <property type="match status" value="1"/>
</dbReference>
<evidence type="ECO:0000256" key="7">
    <source>
        <dbReference type="ARBA" id="ARBA00022538"/>
    </source>
</evidence>
<evidence type="ECO:0000256" key="13">
    <source>
        <dbReference type="SAM" id="Phobius"/>
    </source>
</evidence>
<dbReference type="GO" id="GO:0006813">
    <property type="term" value="P:potassium ion transport"/>
    <property type="evidence" value="ECO:0007669"/>
    <property type="project" value="UniProtKB-KW"/>
</dbReference>
<evidence type="ECO:0000256" key="12">
    <source>
        <dbReference type="ARBA" id="ARBA00023136"/>
    </source>
</evidence>
<keyword evidence="11" id="KW-0406">Ion transport</keyword>
<feature type="transmembrane region" description="Helical" evidence="13">
    <location>
        <begin position="273"/>
        <end position="292"/>
    </location>
</feature>
<dbReference type="PROSITE" id="PS51201">
    <property type="entry name" value="RCK_N"/>
    <property type="match status" value="1"/>
</dbReference>
<protein>
    <submittedName>
        <fullName evidence="15">Glutathione-regulated potassium-efflux system protein KefB</fullName>
    </submittedName>
</protein>
<sequence>MPEEGFLLQAAVVFLLAAVLLVPLAKRLQLGAVLGYLFAGVIIGPSVLGLIGNPESVAHISELGVVLLLFIIGLELSPRRLWVMRKSVFGVGLAQVLLTGGVLGALALFVFGQPLNSSIVLGLGLALSSTAFGLQSLAERKELTSPHGRLAFAILLFQDIAAIPLIAMVPLLAGVENVSAAEDVNQGLRVLASIAIVVIGGRYLLRPVFRIVAKSNLPEVSTATALLVVIGTAWLMGIAGISMALGAFLAGLLLADSEYRHELEAQIEPFKGLLLGLFFMSVGMGANLSLLLREPIVVLGLTVLLIIVKFPLLFVLGRLAGGLNKVSAIRLGIVLAAGGEFAFVVFKIGRDQSLFDPRLYDLLVLAITLSMAMTPLLILLCARLVSPKVQPVEVPEKFREIDTDEPRVVIAGMGRMGQIVARILRAQNIKFVALDTSVESIELSRSFGGVPVFYGDPMRPEILSAAKVEQAEYFVIATNDPDANIKTAELVRKLYPHIKIIARARNRQHVHRLMDIGAHAVRETFHSSLEMSRHTLLGLGLTPAQADARIKRFKHHDEQVLEAQHAIYDDAVKVKQTAQEARAELARLFEADQLEEQAGEK</sequence>
<comment type="subcellular location">
    <subcellularLocation>
        <location evidence="1">Cell inner membrane</location>
        <topology evidence="1">Multi-pass membrane protein</topology>
    </subcellularLocation>
</comment>
<dbReference type="InterPro" id="IPR003148">
    <property type="entry name" value="RCK_N"/>
</dbReference>
<dbReference type="PANTHER" id="PTHR46157:SF4">
    <property type="entry name" value="K(+) EFFLUX ANTIPORTER 3, CHLOROPLASTIC"/>
    <property type="match status" value="1"/>
</dbReference>
<reference evidence="15 16" key="1">
    <citation type="submission" date="2018-05" db="EMBL/GenBank/DDBJ databases">
        <title>Whole genome sequence of Pseudomonas putida JBC17.</title>
        <authorList>
            <person name="Lee Y.H."/>
            <person name="David K."/>
        </authorList>
    </citation>
    <scope>NUCLEOTIDE SEQUENCE [LARGE SCALE GENOMIC DNA]</scope>
    <source>
        <strain evidence="15 16">JBC17</strain>
    </source>
</reference>
<feature type="transmembrane region" description="Helical" evidence="13">
    <location>
        <begin position="6"/>
        <end position="25"/>
    </location>
</feature>
<dbReference type="Proteomes" id="UP000250299">
    <property type="component" value="Chromosome"/>
</dbReference>
<feature type="transmembrane region" description="Helical" evidence="13">
    <location>
        <begin position="150"/>
        <end position="175"/>
    </location>
</feature>
<name>A0A2Z4RCS1_PSEPU</name>
<feature type="domain" description="RCK N-terminal" evidence="14">
    <location>
        <begin position="405"/>
        <end position="525"/>
    </location>
</feature>
<dbReference type="SUPFAM" id="SSF51735">
    <property type="entry name" value="NAD(P)-binding Rossmann-fold domains"/>
    <property type="match status" value="1"/>
</dbReference>
<dbReference type="EMBL" id="CP029693">
    <property type="protein sequence ID" value="AWY38629.1"/>
    <property type="molecule type" value="Genomic_DNA"/>
</dbReference>
<evidence type="ECO:0000256" key="10">
    <source>
        <dbReference type="ARBA" id="ARBA00022989"/>
    </source>
</evidence>
<dbReference type="GO" id="GO:0015297">
    <property type="term" value="F:antiporter activity"/>
    <property type="evidence" value="ECO:0007669"/>
    <property type="project" value="UniProtKB-KW"/>
</dbReference>
<feature type="transmembrane region" description="Helical" evidence="13">
    <location>
        <begin position="32"/>
        <end position="51"/>
    </location>
</feature>
<dbReference type="OrthoDB" id="9781411at2"/>
<evidence type="ECO:0000256" key="8">
    <source>
        <dbReference type="ARBA" id="ARBA00022692"/>
    </source>
</evidence>
<keyword evidence="4" id="KW-0050">Antiport</keyword>
<evidence type="ECO:0000256" key="5">
    <source>
        <dbReference type="ARBA" id="ARBA00022475"/>
    </source>
</evidence>
<gene>
    <name evidence="15" type="ORF">DKY63_01400</name>
</gene>
<proteinExistence type="inferred from homology"/>
<dbReference type="Pfam" id="PF02254">
    <property type="entry name" value="TrkA_N"/>
    <property type="match status" value="1"/>
</dbReference>
<evidence type="ECO:0000256" key="11">
    <source>
        <dbReference type="ARBA" id="ARBA00023065"/>
    </source>
</evidence>
<dbReference type="Gene3D" id="3.40.50.720">
    <property type="entry name" value="NAD(P)-binding Rossmann-like Domain"/>
    <property type="match status" value="1"/>
</dbReference>
<evidence type="ECO:0000256" key="1">
    <source>
        <dbReference type="ARBA" id="ARBA00004429"/>
    </source>
</evidence>
<dbReference type="GO" id="GO:1902600">
    <property type="term" value="P:proton transmembrane transport"/>
    <property type="evidence" value="ECO:0007669"/>
    <property type="project" value="InterPro"/>
</dbReference>
<dbReference type="GO" id="GO:0008324">
    <property type="term" value="F:monoatomic cation transmembrane transporter activity"/>
    <property type="evidence" value="ECO:0007669"/>
    <property type="project" value="InterPro"/>
</dbReference>
<dbReference type="Pfam" id="PF00999">
    <property type="entry name" value="Na_H_Exchanger"/>
    <property type="match status" value="1"/>
</dbReference>
<feature type="transmembrane region" description="Helical" evidence="13">
    <location>
        <begin position="297"/>
        <end position="316"/>
    </location>
</feature>
<feature type="transmembrane region" description="Helical" evidence="13">
    <location>
        <begin position="118"/>
        <end position="138"/>
    </location>
</feature>
<keyword evidence="12 13" id="KW-0472">Membrane</keyword>
<dbReference type="FunFam" id="3.40.50.720:FF:000036">
    <property type="entry name" value="Glutathione-regulated potassium-efflux system protein KefB"/>
    <property type="match status" value="1"/>
</dbReference>
<accession>A0A2Z4RCS1</accession>
<keyword evidence="5" id="KW-1003">Cell membrane</keyword>
<keyword evidence="8 13" id="KW-0812">Transmembrane</keyword>
<evidence type="ECO:0000256" key="2">
    <source>
        <dbReference type="ARBA" id="ARBA00005551"/>
    </source>
</evidence>
<feature type="transmembrane region" description="Helical" evidence="13">
    <location>
        <begin position="88"/>
        <end position="112"/>
    </location>
</feature>
<comment type="similarity">
    <text evidence="2">Belongs to the monovalent cation:proton antiporter 2 (CPA2) transporter (TC 2.A.37) family.</text>
</comment>
<keyword evidence="10 13" id="KW-1133">Transmembrane helix</keyword>
<keyword evidence="9" id="KW-0630">Potassium</keyword>
<dbReference type="NCBIfam" id="TIGR00932">
    <property type="entry name" value="2a37"/>
    <property type="match status" value="1"/>
</dbReference>
<keyword evidence="6" id="KW-0997">Cell inner membrane</keyword>
<evidence type="ECO:0000256" key="6">
    <source>
        <dbReference type="ARBA" id="ARBA00022519"/>
    </source>
</evidence>
<evidence type="ECO:0000256" key="3">
    <source>
        <dbReference type="ARBA" id="ARBA00022448"/>
    </source>
</evidence>
<dbReference type="InterPro" id="IPR006153">
    <property type="entry name" value="Cation/H_exchanger_TM"/>
</dbReference>
<dbReference type="InterPro" id="IPR038770">
    <property type="entry name" value="Na+/solute_symporter_sf"/>
</dbReference>
<evidence type="ECO:0000256" key="9">
    <source>
        <dbReference type="ARBA" id="ARBA00022958"/>
    </source>
</evidence>
<feature type="transmembrane region" description="Helical" evidence="13">
    <location>
        <begin position="360"/>
        <end position="380"/>
    </location>
</feature>
<organism evidence="15 16">
    <name type="scientific">Pseudomonas putida</name>
    <name type="common">Arthrobacter siderocapsulatus</name>
    <dbReference type="NCBI Taxonomy" id="303"/>
    <lineage>
        <taxon>Bacteria</taxon>
        <taxon>Pseudomonadati</taxon>
        <taxon>Pseudomonadota</taxon>
        <taxon>Gammaproteobacteria</taxon>
        <taxon>Pseudomonadales</taxon>
        <taxon>Pseudomonadaceae</taxon>
        <taxon>Pseudomonas</taxon>
    </lineage>
</organism>
<feature type="transmembrane region" description="Helical" evidence="13">
    <location>
        <begin position="187"/>
        <end position="205"/>
    </location>
</feature>
<dbReference type="RefSeq" id="WP_110962448.1">
    <property type="nucleotide sequence ID" value="NZ_CP029693.1"/>
</dbReference>
<evidence type="ECO:0000313" key="16">
    <source>
        <dbReference type="Proteomes" id="UP000250299"/>
    </source>
</evidence>
<feature type="transmembrane region" description="Helical" evidence="13">
    <location>
        <begin position="328"/>
        <end position="348"/>
    </location>
</feature>
<feature type="transmembrane region" description="Helical" evidence="13">
    <location>
        <begin position="226"/>
        <end position="253"/>
    </location>
</feature>
<dbReference type="FunFam" id="1.20.1530.20:FF:000001">
    <property type="entry name" value="Glutathione-regulated potassium-efflux system protein KefB"/>
    <property type="match status" value="1"/>
</dbReference>
<feature type="transmembrane region" description="Helical" evidence="13">
    <location>
        <begin position="57"/>
        <end position="76"/>
    </location>
</feature>